<keyword evidence="2" id="KW-1185">Reference proteome</keyword>
<dbReference type="InParanoid" id="D7FQJ1"/>
<evidence type="ECO:0000313" key="1">
    <source>
        <dbReference type="EMBL" id="CBJ30586.1"/>
    </source>
</evidence>
<reference evidence="1 2" key="1">
    <citation type="journal article" date="2010" name="Nature">
        <title>The Ectocarpus genome and the independent evolution of multicellularity in brown algae.</title>
        <authorList>
            <person name="Cock J.M."/>
            <person name="Sterck L."/>
            <person name="Rouze P."/>
            <person name="Scornet D."/>
            <person name="Allen A.E."/>
            <person name="Amoutzias G."/>
            <person name="Anthouard V."/>
            <person name="Artiguenave F."/>
            <person name="Aury J.M."/>
            <person name="Badger J.H."/>
            <person name="Beszteri B."/>
            <person name="Billiau K."/>
            <person name="Bonnet E."/>
            <person name="Bothwell J.H."/>
            <person name="Bowler C."/>
            <person name="Boyen C."/>
            <person name="Brownlee C."/>
            <person name="Carrano C.J."/>
            <person name="Charrier B."/>
            <person name="Cho G.Y."/>
            <person name="Coelho S.M."/>
            <person name="Collen J."/>
            <person name="Corre E."/>
            <person name="Da Silva C."/>
            <person name="Delage L."/>
            <person name="Delaroque N."/>
            <person name="Dittami S.M."/>
            <person name="Doulbeau S."/>
            <person name="Elias M."/>
            <person name="Farnham G."/>
            <person name="Gachon C.M."/>
            <person name="Gschloessl B."/>
            <person name="Heesch S."/>
            <person name="Jabbari K."/>
            <person name="Jubin C."/>
            <person name="Kawai H."/>
            <person name="Kimura K."/>
            <person name="Kloareg B."/>
            <person name="Kupper F.C."/>
            <person name="Lang D."/>
            <person name="Le Bail A."/>
            <person name="Leblanc C."/>
            <person name="Lerouge P."/>
            <person name="Lohr M."/>
            <person name="Lopez P.J."/>
            <person name="Martens C."/>
            <person name="Maumus F."/>
            <person name="Michel G."/>
            <person name="Miranda-Saavedra D."/>
            <person name="Morales J."/>
            <person name="Moreau H."/>
            <person name="Motomura T."/>
            <person name="Nagasato C."/>
            <person name="Napoli C.A."/>
            <person name="Nelson D.R."/>
            <person name="Nyvall-Collen P."/>
            <person name="Peters A.F."/>
            <person name="Pommier C."/>
            <person name="Potin P."/>
            <person name="Poulain J."/>
            <person name="Quesneville H."/>
            <person name="Read B."/>
            <person name="Rensing S.A."/>
            <person name="Ritter A."/>
            <person name="Rousvoal S."/>
            <person name="Samanta M."/>
            <person name="Samson G."/>
            <person name="Schroeder D.C."/>
            <person name="Segurens B."/>
            <person name="Strittmatter M."/>
            <person name="Tonon T."/>
            <person name="Tregear J.W."/>
            <person name="Valentin K."/>
            <person name="von Dassow P."/>
            <person name="Yamagishi T."/>
            <person name="Van de Peer Y."/>
            <person name="Wincker P."/>
        </authorList>
    </citation>
    <scope>NUCLEOTIDE SEQUENCE [LARGE SCALE GENOMIC DNA]</scope>
    <source>
        <strain evidence="2">Ec32 / CCAP1310/4</strain>
    </source>
</reference>
<dbReference type="AlphaFoldDB" id="D7FQJ1"/>
<name>D7FQJ1_ECTSI</name>
<accession>D7FQJ1</accession>
<protein>
    <submittedName>
        <fullName evidence="1">Uncharacterized protein</fullName>
    </submittedName>
</protein>
<dbReference type="EMBL" id="FN649727">
    <property type="protein sequence ID" value="CBJ30586.1"/>
    <property type="molecule type" value="Genomic_DNA"/>
</dbReference>
<gene>
    <name evidence="1" type="ORF">Esi_0203_0010</name>
</gene>
<organism evidence="1 2">
    <name type="scientific">Ectocarpus siliculosus</name>
    <name type="common">Brown alga</name>
    <name type="synonym">Conferva siliculosa</name>
    <dbReference type="NCBI Taxonomy" id="2880"/>
    <lineage>
        <taxon>Eukaryota</taxon>
        <taxon>Sar</taxon>
        <taxon>Stramenopiles</taxon>
        <taxon>Ochrophyta</taxon>
        <taxon>PX clade</taxon>
        <taxon>Phaeophyceae</taxon>
        <taxon>Ectocarpales</taxon>
        <taxon>Ectocarpaceae</taxon>
        <taxon>Ectocarpus</taxon>
    </lineage>
</organism>
<dbReference type="EMBL" id="FN648380">
    <property type="protein sequence ID" value="CBJ30586.1"/>
    <property type="molecule type" value="Genomic_DNA"/>
</dbReference>
<dbReference type="Proteomes" id="UP000002630">
    <property type="component" value="Linkage Group LG02"/>
</dbReference>
<evidence type="ECO:0000313" key="2">
    <source>
        <dbReference type="Proteomes" id="UP000002630"/>
    </source>
</evidence>
<sequence>MPDLRSRMREANSSPEANRELMLRIRRSNVQLGDGRIKTLTTSQHDSMDEIVEATSKMEPGFNARTKQDPRFSSIELGDPAAENLWTTSNRMPNWYAPETYARQTTPNF</sequence>
<proteinExistence type="predicted"/>